<dbReference type="HAMAP" id="MF_00041">
    <property type="entry name" value="Cys_tRNA_synth"/>
    <property type="match status" value="1"/>
</dbReference>
<gene>
    <name evidence="12 14" type="primary">cysS</name>
    <name evidence="14" type="ORF">GCM10022231_05860</name>
</gene>
<dbReference type="Gene3D" id="1.20.120.1910">
    <property type="entry name" value="Cysteine-tRNA ligase, C-terminal anti-codon recognition domain"/>
    <property type="match status" value="1"/>
</dbReference>
<keyword evidence="3 12" id="KW-0963">Cytoplasm</keyword>
<feature type="binding site" evidence="12">
    <location>
        <position position="236"/>
    </location>
    <ligand>
        <name>Zn(2+)</name>
        <dbReference type="ChEBI" id="CHEBI:29105"/>
    </ligand>
</feature>
<evidence type="ECO:0000256" key="3">
    <source>
        <dbReference type="ARBA" id="ARBA00022490"/>
    </source>
</evidence>
<keyword evidence="7 12" id="KW-0862">Zinc</keyword>
<dbReference type="NCBIfam" id="TIGR00435">
    <property type="entry name" value="cysS"/>
    <property type="match status" value="1"/>
</dbReference>
<dbReference type="Pfam" id="PF09190">
    <property type="entry name" value="DALR_2"/>
    <property type="match status" value="1"/>
</dbReference>
<organism evidence="14 15">
    <name type="scientific">Gordonia caeni</name>
    <dbReference type="NCBI Taxonomy" id="1007097"/>
    <lineage>
        <taxon>Bacteria</taxon>
        <taxon>Bacillati</taxon>
        <taxon>Actinomycetota</taxon>
        <taxon>Actinomycetes</taxon>
        <taxon>Mycobacteriales</taxon>
        <taxon>Gordoniaceae</taxon>
        <taxon>Gordonia</taxon>
    </lineage>
</organism>
<comment type="subunit">
    <text evidence="2 12">Monomer.</text>
</comment>
<dbReference type="Pfam" id="PF01406">
    <property type="entry name" value="tRNA-synt_1e"/>
    <property type="match status" value="1"/>
</dbReference>
<evidence type="ECO:0000313" key="14">
    <source>
        <dbReference type="EMBL" id="GAA3950989.1"/>
    </source>
</evidence>
<feature type="binding site" evidence="12">
    <location>
        <position position="232"/>
    </location>
    <ligand>
        <name>Zn(2+)</name>
        <dbReference type="ChEBI" id="CHEBI:29105"/>
    </ligand>
</feature>
<dbReference type="PANTHER" id="PTHR10890">
    <property type="entry name" value="CYSTEINYL-TRNA SYNTHETASE"/>
    <property type="match status" value="1"/>
</dbReference>
<dbReference type="Pfam" id="PF23493">
    <property type="entry name" value="CysS_C"/>
    <property type="match status" value="1"/>
</dbReference>
<evidence type="ECO:0000256" key="2">
    <source>
        <dbReference type="ARBA" id="ARBA00011245"/>
    </source>
</evidence>
<keyword evidence="5 12" id="KW-0479">Metal-binding</keyword>
<evidence type="ECO:0000259" key="13">
    <source>
        <dbReference type="SMART" id="SM00840"/>
    </source>
</evidence>
<reference evidence="15" key="1">
    <citation type="journal article" date="2019" name="Int. J. Syst. Evol. Microbiol.">
        <title>The Global Catalogue of Microorganisms (GCM) 10K type strain sequencing project: providing services to taxonomists for standard genome sequencing and annotation.</title>
        <authorList>
            <consortium name="The Broad Institute Genomics Platform"/>
            <consortium name="The Broad Institute Genome Sequencing Center for Infectious Disease"/>
            <person name="Wu L."/>
            <person name="Ma J."/>
        </authorList>
    </citation>
    <scope>NUCLEOTIDE SEQUENCE [LARGE SCALE GENOMIC DNA]</scope>
    <source>
        <strain evidence="15">JCM 16923</strain>
    </source>
</reference>
<evidence type="ECO:0000256" key="12">
    <source>
        <dbReference type="HAMAP-Rule" id="MF_00041"/>
    </source>
</evidence>
<dbReference type="GO" id="GO:0016874">
    <property type="term" value="F:ligase activity"/>
    <property type="evidence" value="ECO:0007669"/>
    <property type="project" value="UniProtKB-KW"/>
</dbReference>
<dbReference type="InterPro" id="IPR032678">
    <property type="entry name" value="tRNA-synt_1_cat_dom"/>
</dbReference>
<comment type="catalytic activity">
    <reaction evidence="11 12">
        <text>tRNA(Cys) + L-cysteine + ATP = L-cysteinyl-tRNA(Cys) + AMP + diphosphate</text>
        <dbReference type="Rhea" id="RHEA:17773"/>
        <dbReference type="Rhea" id="RHEA-COMP:9661"/>
        <dbReference type="Rhea" id="RHEA-COMP:9679"/>
        <dbReference type="ChEBI" id="CHEBI:30616"/>
        <dbReference type="ChEBI" id="CHEBI:33019"/>
        <dbReference type="ChEBI" id="CHEBI:35235"/>
        <dbReference type="ChEBI" id="CHEBI:78442"/>
        <dbReference type="ChEBI" id="CHEBI:78517"/>
        <dbReference type="ChEBI" id="CHEBI:456215"/>
        <dbReference type="EC" id="6.1.1.16"/>
    </reaction>
</comment>
<dbReference type="InterPro" id="IPR056411">
    <property type="entry name" value="CysS_C"/>
</dbReference>
<evidence type="ECO:0000256" key="8">
    <source>
        <dbReference type="ARBA" id="ARBA00022840"/>
    </source>
</evidence>
<dbReference type="InterPro" id="IPR024909">
    <property type="entry name" value="Cys-tRNA/MSH_ligase"/>
</dbReference>
<evidence type="ECO:0000256" key="4">
    <source>
        <dbReference type="ARBA" id="ARBA00022598"/>
    </source>
</evidence>
<dbReference type="EMBL" id="BAAAZW010000002">
    <property type="protein sequence ID" value="GAA3950989.1"/>
    <property type="molecule type" value="Genomic_DNA"/>
</dbReference>
<feature type="domain" description="Cysteinyl-tRNA synthetase class Ia DALR" evidence="13">
    <location>
        <begin position="338"/>
        <end position="400"/>
    </location>
</feature>
<name>A0ABP7NNL8_9ACTN</name>
<dbReference type="EC" id="6.1.1.16" evidence="12"/>
<keyword evidence="9 12" id="KW-0648">Protein biosynthesis</keyword>
<protein>
    <recommendedName>
        <fullName evidence="12">Cysteine--tRNA ligase</fullName>
        <ecNumber evidence="12">6.1.1.16</ecNumber>
    </recommendedName>
    <alternativeName>
        <fullName evidence="12">Cysteinyl-tRNA synthetase</fullName>
        <shortName evidence="12">CysRS</shortName>
    </alternativeName>
</protein>
<keyword evidence="6 12" id="KW-0547">Nucleotide-binding</keyword>
<comment type="cofactor">
    <cofactor evidence="12">
        <name>Zn(2+)</name>
        <dbReference type="ChEBI" id="CHEBI:29105"/>
    </cofactor>
    <text evidence="12">Binds 1 zinc ion per subunit.</text>
</comment>
<keyword evidence="10 12" id="KW-0030">Aminoacyl-tRNA synthetase</keyword>
<evidence type="ECO:0000256" key="5">
    <source>
        <dbReference type="ARBA" id="ARBA00022723"/>
    </source>
</evidence>
<dbReference type="SUPFAM" id="SSF52374">
    <property type="entry name" value="Nucleotidylyl transferase"/>
    <property type="match status" value="1"/>
</dbReference>
<dbReference type="RefSeq" id="WP_344780458.1">
    <property type="nucleotide sequence ID" value="NZ_BAAAZW010000002.1"/>
</dbReference>
<feature type="binding site" evidence="12">
    <location>
        <position position="266"/>
    </location>
    <ligand>
        <name>ATP</name>
        <dbReference type="ChEBI" id="CHEBI:30616"/>
    </ligand>
</feature>
<evidence type="ECO:0000256" key="1">
    <source>
        <dbReference type="ARBA" id="ARBA00005594"/>
    </source>
</evidence>
<dbReference type="InterPro" id="IPR015803">
    <property type="entry name" value="Cys-tRNA-ligase"/>
</dbReference>
<comment type="similarity">
    <text evidence="1 12">Belongs to the class-I aminoacyl-tRNA synthetase family.</text>
</comment>
<evidence type="ECO:0000256" key="7">
    <source>
        <dbReference type="ARBA" id="ARBA00022833"/>
    </source>
</evidence>
<comment type="caution">
    <text evidence="14">The sequence shown here is derived from an EMBL/GenBank/DDBJ whole genome shotgun (WGS) entry which is preliminary data.</text>
</comment>
<evidence type="ECO:0000256" key="10">
    <source>
        <dbReference type="ARBA" id="ARBA00023146"/>
    </source>
</evidence>
<feature type="binding site" evidence="12">
    <location>
        <position position="207"/>
    </location>
    <ligand>
        <name>Zn(2+)</name>
        <dbReference type="ChEBI" id="CHEBI:29105"/>
    </ligand>
</feature>
<comment type="subcellular location">
    <subcellularLocation>
        <location evidence="12">Cytoplasm</location>
    </subcellularLocation>
</comment>
<keyword evidence="8 12" id="KW-0067">ATP-binding</keyword>
<proteinExistence type="inferred from homology"/>
<dbReference type="InterPro" id="IPR009080">
    <property type="entry name" value="tRNAsynth_Ia_anticodon-bd"/>
</dbReference>
<feature type="binding site" evidence="12">
    <location>
        <position position="29"/>
    </location>
    <ligand>
        <name>Zn(2+)</name>
        <dbReference type="ChEBI" id="CHEBI:29105"/>
    </ligand>
</feature>
<dbReference type="InterPro" id="IPR014729">
    <property type="entry name" value="Rossmann-like_a/b/a_fold"/>
</dbReference>
<evidence type="ECO:0000256" key="9">
    <source>
        <dbReference type="ARBA" id="ARBA00022917"/>
    </source>
</evidence>
<dbReference type="SMART" id="SM00840">
    <property type="entry name" value="DALR_2"/>
    <property type="match status" value="1"/>
</dbReference>
<evidence type="ECO:0000256" key="11">
    <source>
        <dbReference type="ARBA" id="ARBA00047398"/>
    </source>
</evidence>
<sequence>MTLRLYDTAAREIREFVPLRPGTATVYLCGATVQGIPHIGHVRSGIAFDVLRRWLAHSGLDVLFVRNVTDIDDKILRKAAEHDRPWWEWAATHEREFTAAYDALGVLPPSAEPRATGFITQMVEYLERLIDRGHAYTADGNIYFDVQSLPDYGSLSHHKLDDVHQGESAGTGKRDPRDFTLWKAAKPGEPSWPTPWGPGRPGWHLECSAMATSLLGGEFDIHCGGMDLIFPHHENEIAQSHGAGDAFARYWLHNGWVTMSGEKMSKSLGNVVSIPEMLKKVRPVELRYYLGSAHYRSMLEYSDGALVEAAAGFRRIESFVHRVAERAGDVEVGAVTADFAAALDDDLGVPAALAVVHNAVREGNTALEAGDGERAREIAGQVRAMMGILGTDPLDPRWNTAGGAGAGEAATTALDVLVGAELERRATARAAKDWATADEVRDRLAAAGVEVTDTPDGAQWALGQKDS</sequence>
<dbReference type="Proteomes" id="UP001418444">
    <property type="component" value="Unassembled WGS sequence"/>
</dbReference>
<keyword evidence="15" id="KW-1185">Reference proteome</keyword>
<feature type="short sequence motif" description="'KMSKS' region" evidence="12">
    <location>
        <begin position="263"/>
        <end position="267"/>
    </location>
</feature>
<dbReference type="SUPFAM" id="SSF47323">
    <property type="entry name" value="Anticodon-binding domain of a subclass of class I aminoacyl-tRNA synthetases"/>
    <property type="match status" value="1"/>
</dbReference>
<dbReference type="PANTHER" id="PTHR10890:SF30">
    <property type="entry name" value="CYSTEINE--TRNA LIGASE"/>
    <property type="match status" value="1"/>
</dbReference>
<dbReference type="PRINTS" id="PR00983">
    <property type="entry name" value="TRNASYNTHCYS"/>
</dbReference>
<evidence type="ECO:0000256" key="6">
    <source>
        <dbReference type="ARBA" id="ARBA00022741"/>
    </source>
</evidence>
<dbReference type="CDD" id="cd00672">
    <property type="entry name" value="CysRS_core"/>
    <property type="match status" value="1"/>
</dbReference>
<accession>A0ABP7NNL8</accession>
<evidence type="ECO:0000313" key="15">
    <source>
        <dbReference type="Proteomes" id="UP001418444"/>
    </source>
</evidence>
<feature type="short sequence motif" description="'HIGH' region" evidence="12">
    <location>
        <begin position="31"/>
        <end position="41"/>
    </location>
</feature>
<dbReference type="Gene3D" id="3.40.50.620">
    <property type="entry name" value="HUPs"/>
    <property type="match status" value="1"/>
</dbReference>
<keyword evidence="4 12" id="KW-0436">Ligase</keyword>
<dbReference type="InterPro" id="IPR015273">
    <property type="entry name" value="Cys-tRNA-synt_Ia_DALR"/>
</dbReference>